<comment type="caution">
    <text evidence="1">The sequence shown here is derived from an EMBL/GenBank/DDBJ whole genome shotgun (WGS) entry which is preliminary data.</text>
</comment>
<sequence>MPIHLVYVILTIVTPATAFAIPQYSLLSGNRCSACHVAPAGGGLRSELGWYSWNDVSMIPRDAQPLKALFAGDDSNTFFDGLLTLGMDMRLQNTRSFYRDSAERTTFPMQAALYAAITPIKALTIEGSYNLAALRKESGATSTARFPGQRDGHLSAIIYPDSSGYSLRVGLFRPGVGMRYDDHTMFPYSYVTSTARQTYLAPNWSEFGAEFTYETPLWLTAQAGIFGSEGLSQVRLNDGTHSHSAVSGSAPTLTGRVIFWPRALDDKLNMYVGTGLLVNGGFSIVNSFAGIGLTDNLALMLDYTQTSRKDIQTSRNFMAELMWQVWSPALLYARWERGATTFAQAADEAVVYSAVLGAQLFVLPYVELRPEYRIWDTMLDGRTTRWNVQLHIFY</sequence>
<name>A0A1M3KW60_9BACT</name>
<evidence type="ECO:0000313" key="2">
    <source>
        <dbReference type="Proteomes" id="UP000184233"/>
    </source>
</evidence>
<gene>
    <name evidence="1" type="ORF">BGO89_08645</name>
</gene>
<evidence type="ECO:0000313" key="1">
    <source>
        <dbReference type="EMBL" id="OJX56613.1"/>
    </source>
</evidence>
<dbReference type="Proteomes" id="UP000184233">
    <property type="component" value="Unassembled WGS sequence"/>
</dbReference>
<dbReference type="STRING" id="1895771.BGO89_08645"/>
<dbReference type="AlphaFoldDB" id="A0A1M3KW60"/>
<accession>A0A1M3KW60</accession>
<reference evidence="1 2" key="1">
    <citation type="submission" date="2016-09" db="EMBL/GenBank/DDBJ databases">
        <title>Genome-resolved meta-omics ties microbial dynamics to process performance in biotechnology for thiocyanate degradation.</title>
        <authorList>
            <person name="Kantor R.S."/>
            <person name="Huddy R.J."/>
            <person name="Iyer R."/>
            <person name="Thomas B.C."/>
            <person name="Brown C.T."/>
            <person name="Anantharaman K."/>
            <person name="Tringe S."/>
            <person name="Hettich R.L."/>
            <person name="Harrison S.T."/>
            <person name="Banfield J.F."/>
        </authorList>
    </citation>
    <scope>NUCLEOTIDE SEQUENCE [LARGE SCALE GENOMIC DNA]</scope>
    <source>
        <strain evidence="1">59-99</strain>
    </source>
</reference>
<dbReference type="EMBL" id="MKVH01000024">
    <property type="protein sequence ID" value="OJX56613.1"/>
    <property type="molecule type" value="Genomic_DNA"/>
</dbReference>
<protein>
    <submittedName>
        <fullName evidence="1">Uncharacterized protein</fullName>
    </submittedName>
</protein>
<organism evidence="1 2">
    <name type="scientific">Candidatus Kapaibacterium thiocyanatum</name>
    <dbReference type="NCBI Taxonomy" id="1895771"/>
    <lineage>
        <taxon>Bacteria</taxon>
        <taxon>Pseudomonadati</taxon>
        <taxon>Candidatus Kapaibacteriota</taxon>
        <taxon>Candidatus Kapaibacteriia</taxon>
        <taxon>Candidatus Kapaibacteriales</taxon>
        <taxon>Candidatus Kapaibacteriaceae</taxon>
        <taxon>Candidatus Kapaibacterium</taxon>
    </lineage>
</organism>
<proteinExistence type="predicted"/>